<protein>
    <submittedName>
        <fullName evidence="1">Uncharacterized protein</fullName>
    </submittedName>
</protein>
<evidence type="ECO:0000313" key="2">
    <source>
        <dbReference type="Proteomes" id="UP000186736"/>
    </source>
</evidence>
<comment type="caution">
    <text evidence="1">The sequence shown here is derived from an EMBL/GenBank/DDBJ whole genome shotgun (WGS) entry which is preliminary data.</text>
</comment>
<reference evidence="1 2" key="1">
    <citation type="submission" date="2016-10" db="EMBL/GenBank/DDBJ databases">
        <title>Genome Sequence of Pseudomonas putida GM4FR.</title>
        <authorList>
            <person name="Poehlein A."/>
            <person name="Wemheuer F."/>
            <person name="Hollensteiner J."/>
            <person name="Wemheuer B."/>
        </authorList>
    </citation>
    <scope>NUCLEOTIDE SEQUENCE [LARGE SCALE GENOMIC DNA]</scope>
    <source>
        <strain evidence="1 2">GM4FR</strain>
    </source>
</reference>
<dbReference type="AlphaFoldDB" id="A0A1Q9R3N0"/>
<dbReference type="EMBL" id="MKZO01000026">
    <property type="protein sequence ID" value="OLS61912.1"/>
    <property type="molecule type" value="Genomic_DNA"/>
</dbReference>
<accession>A0A1Q9R3N0</accession>
<evidence type="ECO:0000313" key="1">
    <source>
        <dbReference type="EMBL" id="OLS61912.1"/>
    </source>
</evidence>
<gene>
    <name evidence="1" type="ORF">PSEMO_32850</name>
</gene>
<name>A0A1Q9R3N0_PSEPU</name>
<dbReference type="RefSeq" id="WP_075804091.1">
    <property type="nucleotide sequence ID" value="NZ_MKZO01000026.1"/>
</dbReference>
<organism evidence="1 2">
    <name type="scientific">Pseudomonas putida</name>
    <name type="common">Arthrobacter siderocapsulatus</name>
    <dbReference type="NCBI Taxonomy" id="303"/>
    <lineage>
        <taxon>Bacteria</taxon>
        <taxon>Pseudomonadati</taxon>
        <taxon>Pseudomonadota</taxon>
        <taxon>Gammaproteobacteria</taxon>
        <taxon>Pseudomonadales</taxon>
        <taxon>Pseudomonadaceae</taxon>
        <taxon>Pseudomonas</taxon>
    </lineage>
</organism>
<sequence>MVLRLMVFLVLTLAPLAFLVGPIMATFKAMEARNEVLECGSRSAADVDGCLDSALKRHEAWNEVILSMTGQRPPSREPELKLE</sequence>
<proteinExistence type="predicted"/>
<dbReference type="Proteomes" id="UP000186736">
    <property type="component" value="Unassembled WGS sequence"/>
</dbReference>